<dbReference type="OrthoDB" id="250531at2"/>
<keyword evidence="7 11" id="KW-0067">ATP-binding</keyword>
<dbReference type="InterPro" id="IPR020568">
    <property type="entry name" value="Ribosomal_Su5_D2-typ_SF"/>
</dbReference>
<dbReference type="GO" id="GO:0005829">
    <property type="term" value="C:cytosol"/>
    <property type="evidence" value="ECO:0007669"/>
    <property type="project" value="TreeGrafter"/>
</dbReference>
<evidence type="ECO:0000256" key="2">
    <source>
        <dbReference type="ARBA" id="ARBA00022490"/>
    </source>
</evidence>
<dbReference type="GO" id="GO:0005524">
    <property type="term" value="F:ATP binding"/>
    <property type="evidence" value="ECO:0007669"/>
    <property type="project" value="UniProtKB-UniRule"/>
</dbReference>
<accession>A0A1W5ZS87</accession>
<comment type="subcellular location">
    <subcellularLocation>
        <location evidence="11">Cytoplasm</location>
    </subcellularLocation>
</comment>
<feature type="domain" description="Galactokinase N-terminal" evidence="15">
    <location>
        <begin position="6"/>
        <end position="55"/>
    </location>
</feature>
<dbReference type="PIRSF" id="PIRSF000530">
    <property type="entry name" value="Galactokinase"/>
    <property type="match status" value="1"/>
</dbReference>
<dbReference type="InterPro" id="IPR006206">
    <property type="entry name" value="Mevalonate/galactokinase"/>
</dbReference>
<dbReference type="GO" id="GO:0000287">
    <property type="term" value="F:magnesium ion binding"/>
    <property type="evidence" value="ECO:0007669"/>
    <property type="project" value="UniProtKB-UniRule"/>
</dbReference>
<evidence type="ECO:0000256" key="9">
    <source>
        <dbReference type="ARBA" id="ARBA00023144"/>
    </source>
</evidence>
<feature type="binding site" evidence="11">
    <location>
        <position position="128"/>
    </location>
    <ligand>
        <name>Mg(2+)</name>
        <dbReference type="ChEBI" id="CHEBI:18420"/>
    </ligand>
</feature>
<dbReference type="RefSeq" id="WP_085028386.1">
    <property type="nucleotide sequence ID" value="NZ_CP020772.1"/>
</dbReference>
<dbReference type="PRINTS" id="PR00473">
    <property type="entry name" value="GALCTOKINASE"/>
</dbReference>
<dbReference type="PANTHER" id="PTHR10457:SF7">
    <property type="entry name" value="GALACTOKINASE-RELATED"/>
    <property type="match status" value="1"/>
</dbReference>
<feature type="binding site" evidence="11">
    <location>
        <position position="222"/>
    </location>
    <ligand>
        <name>substrate</name>
    </ligand>
</feature>
<feature type="binding site" evidence="11">
    <location>
        <begin position="122"/>
        <end position="128"/>
    </location>
    <ligand>
        <name>ATP</name>
        <dbReference type="ChEBI" id="CHEBI:30616"/>
    </ligand>
</feature>
<comment type="similarity">
    <text evidence="1 11">Belongs to the GHMP kinase family. GalK subfamily.</text>
</comment>
<comment type="catalytic activity">
    <reaction evidence="11">
        <text>alpha-D-galactose + ATP = alpha-D-galactose 1-phosphate + ADP + H(+)</text>
        <dbReference type="Rhea" id="RHEA:13553"/>
        <dbReference type="ChEBI" id="CHEBI:15378"/>
        <dbReference type="ChEBI" id="CHEBI:28061"/>
        <dbReference type="ChEBI" id="CHEBI:30616"/>
        <dbReference type="ChEBI" id="CHEBI:58336"/>
        <dbReference type="ChEBI" id="CHEBI:456216"/>
        <dbReference type="EC" id="2.7.1.6"/>
    </reaction>
</comment>
<dbReference type="InterPro" id="IPR019539">
    <property type="entry name" value="GalKase_N"/>
</dbReference>
<comment type="pathway">
    <text evidence="11">Carbohydrate metabolism; galactose metabolism.</text>
</comment>
<dbReference type="PRINTS" id="PR00959">
    <property type="entry name" value="MEVGALKINASE"/>
</dbReference>
<evidence type="ECO:0000313" key="17">
    <source>
        <dbReference type="Proteomes" id="UP000192527"/>
    </source>
</evidence>
<dbReference type="AlphaFoldDB" id="A0A1W5ZS87"/>
<dbReference type="InterPro" id="IPR022963">
    <property type="entry name" value="Galactokinase_bac"/>
</dbReference>
<evidence type="ECO:0000259" key="14">
    <source>
        <dbReference type="Pfam" id="PF08544"/>
    </source>
</evidence>
<dbReference type="GO" id="GO:0004335">
    <property type="term" value="F:galactokinase activity"/>
    <property type="evidence" value="ECO:0007669"/>
    <property type="project" value="UniProtKB-UniRule"/>
</dbReference>
<feature type="binding site" evidence="11">
    <location>
        <position position="65"/>
    </location>
    <ligand>
        <name>ATP</name>
        <dbReference type="ChEBI" id="CHEBI:30616"/>
    </ligand>
</feature>
<comment type="function">
    <text evidence="11">Catalyzes the transfer of the gamma-phosphate of ATP to D-galactose to form alpha-D-galactose-1-phosphate (Gal-1-P).</text>
</comment>
<keyword evidence="8 11" id="KW-0460">Magnesium</keyword>
<evidence type="ECO:0000256" key="8">
    <source>
        <dbReference type="ARBA" id="ARBA00022842"/>
    </source>
</evidence>
<protein>
    <recommendedName>
        <fullName evidence="11 12">Galactokinase</fullName>
        <ecNumber evidence="11 12">2.7.1.6</ecNumber>
    </recommendedName>
    <alternativeName>
        <fullName evidence="11">Galactose kinase</fullName>
    </alternativeName>
</protein>
<feature type="binding site" evidence="11">
    <location>
        <begin position="31"/>
        <end position="34"/>
    </location>
    <ligand>
        <name>substrate</name>
    </ligand>
</feature>
<name>A0A1W5ZS87_9BACI</name>
<dbReference type="NCBIfam" id="NF003705">
    <property type="entry name" value="PRK05322.1"/>
    <property type="match status" value="1"/>
</dbReference>
<evidence type="ECO:0000259" key="15">
    <source>
        <dbReference type="Pfam" id="PF10509"/>
    </source>
</evidence>
<dbReference type="Pfam" id="PF10509">
    <property type="entry name" value="GalKase_gal_bdg"/>
    <property type="match status" value="1"/>
</dbReference>
<dbReference type="Gene3D" id="3.30.70.890">
    <property type="entry name" value="GHMP kinase, C-terminal domain"/>
    <property type="match status" value="1"/>
</dbReference>
<dbReference type="STRING" id="402384.HM131_04525"/>
<dbReference type="InterPro" id="IPR013750">
    <property type="entry name" value="GHMP_kinase_C_dom"/>
</dbReference>
<evidence type="ECO:0000256" key="5">
    <source>
        <dbReference type="ARBA" id="ARBA00022741"/>
    </source>
</evidence>
<feature type="site" description="Transition state stabilizer" evidence="11">
    <location>
        <position position="25"/>
    </location>
</feature>
<keyword evidence="5 11" id="KW-0547">Nucleotide-binding</keyword>
<keyword evidence="4 11" id="KW-0479">Metal-binding</keyword>
<feature type="active site" description="Proton acceptor" evidence="11">
    <location>
        <position position="172"/>
    </location>
</feature>
<evidence type="ECO:0000256" key="1">
    <source>
        <dbReference type="ARBA" id="ARBA00006566"/>
    </source>
</evidence>
<dbReference type="Pfam" id="PF00288">
    <property type="entry name" value="GHMP_kinases_N"/>
    <property type="match status" value="1"/>
</dbReference>
<dbReference type="NCBIfam" id="TIGR00131">
    <property type="entry name" value="gal_kin"/>
    <property type="match status" value="1"/>
</dbReference>
<dbReference type="InterPro" id="IPR006203">
    <property type="entry name" value="GHMP_knse_ATP-bd_CS"/>
</dbReference>
<evidence type="ECO:0000256" key="10">
    <source>
        <dbReference type="ARBA" id="ARBA00023277"/>
    </source>
</evidence>
<dbReference type="GO" id="GO:0006012">
    <property type="term" value="P:galactose metabolic process"/>
    <property type="evidence" value="ECO:0007669"/>
    <property type="project" value="UniProtKB-UniRule"/>
</dbReference>
<keyword evidence="9 11" id="KW-0299">Galactose metabolism</keyword>
<evidence type="ECO:0000256" key="12">
    <source>
        <dbReference type="NCBIfam" id="TIGR00131"/>
    </source>
</evidence>
<dbReference type="PANTHER" id="PTHR10457">
    <property type="entry name" value="MEVALONATE KINASE/GALACTOKINASE"/>
    <property type="match status" value="1"/>
</dbReference>
<dbReference type="PROSITE" id="PS00627">
    <property type="entry name" value="GHMP_KINASES_ATP"/>
    <property type="match status" value="1"/>
</dbReference>
<feature type="binding site" evidence="11">
    <location>
        <position position="160"/>
    </location>
    <ligand>
        <name>Mg(2+)</name>
        <dbReference type="ChEBI" id="CHEBI:18420"/>
    </ligand>
</feature>
<dbReference type="InterPro" id="IPR019741">
    <property type="entry name" value="Galactokinase_CS"/>
</dbReference>
<dbReference type="Gene3D" id="3.30.230.10">
    <property type="match status" value="1"/>
</dbReference>
<evidence type="ECO:0000256" key="7">
    <source>
        <dbReference type="ARBA" id="ARBA00022840"/>
    </source>
</evidence>
<keyword evidence="17" id="KW-1185">Reference proteome</keyword>
<dbReference type="HAMAP" id="MF_00246">
    <property type="entry name" value="Galactokinase"/>
    <property type="match status" value="1"/>
</dbReference>
<dbReference type="SUPFAM" id="SSF54211">
    <property type="entry name" value="Ribosomal protein S5 domain 2-like"/>
    <property type="match status" value="1"/>
</dbReference>
<dbReference type="InterPro" id="IPR006204">
    <property type="entry name" value="GHMP_kinase_N_dom"/>
</dbReference>
<dbReference type="InterPro" id="IPR000705">
    <property type="entry name" value="Galactokinase"/>
</dbReference>
<keyword evidence="2 11" id="KW-0963">Cytoplasm</keyword>
<dbReference type="InterPro" id="IPR014721">
    <property type="entry name" value="Ribsml_uS5_D2-typ_fold_subgr"/>
</dbReference>
<organism evidence="16 17">
    <name type="scientific">Halobacillus mangrovi</name>
    <dbReference type="NCBI Taxonomy" id="402384"/>
    <lineage>
        <taxon>Bacteria</taxon>
        <taxon>Bacillati</taxon>
        <taxon>Bacillota</taxon>
        <taxon>Bacilli</taxon>
        <taxon>Bacillales</taxon>
        <taxon>Bacillaceae</taxon>
        <taxon>Halobacillus</taxon>
    </lineage>
</organism>
<dbReference type="FunFam" id="3.30.230.10:FF:000017">
    <property type="entry name" value="Galactokinase"/>
    <property type="match status" value="1"/>
</dbReference>
<dbReference type="EC" id="2.7.1.6" evidence="11 12"/>
<feature type="domain" description="GHMP kinase C-terminal" evidence="14">
    <location>
        <begin position="283"/>
        <end position="362"/>
    </location>
</feature>
<dbReference type="PROSITE" id="PS00106">
    <property type="entry name" value="GALACTOKINASE"/>
    <property type="match status" value="1"/>
</dbReference>
<keyword evidence="10 11" id="KW-0119">Carbohydrate metabolism</keyword>
<evidence type="ECO:0000259" key="13">
    <source>
        <dbReference type="Pfam" id="PF00288"/>
    </source>
</evidence>
<evidence type="ECO:0000256" key="3">
    <source>
        <dbReference type="ARBA" id="ARBA00022679"/>
    </source>
</evidence>
<evidence type="ECO:0000256" key="6">
    <source>
        <dbReference type="ARBA" id="ARBA00022777"/>
    </source>
</evidence>
<sequence length="387" mass="43029">MEELKQAFENQFGIKGEASFFAPGRVNLIGEHTDYNGGHVFPCALSVGTYAVAKKRQDEKLRFYSMNFPELGVIETELSSLRYVEEHDWANYPKGVIDTFRKSGYEIETGLDVAFFGNIPNGAGLSSSASIELATSVILKDLYDLSVDQIEMIKLSQKAENEFVGVNCGIMDQFAIGMGKRDHAILLNCDTLDFQHTPISLMDHSLIIANTNKRRGLADSKYNERRTQCEEALQALQENLDIHSLGDLSKEAFEENKHLIEDSITQKRAKHAVYENNRTIEAVDKLNAGDIEGFGQLMNDSHVSLRDDYEVTGKELDALVEAAWNEGAVGSRMTGAGFGGCTISIVDQHQVDTFIERVGEAYFHETGLEADFYVVEIGDGAKKLEEE</sequence>
<evidence type="ECO:0000313" key="16">
    <source>
        <dbReference type="EMBL" id="ARI76143.1"/>
    </source>
</evidence>
<dbReference type="EMBL" id="CP020772">
    <property type="protein sequence ID" value="ARI76143.1"/>
    <property type="molecule type" value="Genomic_DNA"/>
</dbReference>
<dbReference type="FunFam" id="3.30.70.890:FF:000001">
    <property type="entry name" value="Galactokinase"/>
    <property type="match status" value="1"/>
</dbReference>
<reference evidence="16 17" key="1">
    <citation type="submission" date="2017-04" db="EMBL/GenBank/DDBJ databases">
        <title>The whole genome sequencing and assembly of Halobacillus mangrovi strain.</title>
        <authorList>
            <person name="Lee S.-J."/>
            <person name="Park M.-K."/>
            <person name="Kim J.-Y."/>
            <person name="Lee Y.-J."/>
            <person name="Yi H."/>
            <person name="Bahn Y.-S."/>
            <person name="Kim J.F."/>
            <person name="Lee D.-W."/>
        </authorList>
    </citation>
    <scope>NUCLEOTIDE SEQUENCE [LARGE SCALE GENOMIC DNA]</scope>
    <source>
        <strain evidence="16 17">KTB 131</strain>
    </source>
</reference>
<keyword evidence="3 11" id="KW-0808">Transferase</keyword>
<dbReference type="Pfam" id="PF08544">
    <property type="entry name" value="GHMP_kinases_C"/>
    <property type="match status" value="1"/>
</dbReference>
<keyword evidence="6 11" id="KW-0418">Kinase</keyword>
<feature type="domain" description="GHMP kinase N-terminal" evidence="13">
    <location>
        <begin position="91"/>
        <end position="180"/>
    </location>
</feature>
<evidence type="ECO:0000256" key="11">
    <source>
        <dbReference type="HAMAP-Rule" id="MF_00246"/>
    </source>
</evidence>
<proteinExistence type="inferred from homology"/>
<dbReference type="UniPathway" id="UPA00214"/>
<dbReference type="InterPro" id="IPR036554">
    <property type="entry name" value="GHMP_kinase_C_sf"/>
</dbReference>
<dbReference type="Proteomes" id="UP000192527">
    <property type="component" value="Chromosome"/>
</dbReference>
<dbReference type="KEGG" id="hmn:HM131_04525"/>
<evidence type="ECO:0000256" key="4">
    <source>
        <dbReference type="ARBA" id="ARBA00022723"/>
    </source>
</evidence>
<gene>
    <name evidence="11" type="primary">galK</name>
    <name evidence="16" type="ORF">HM131_04525</name>
</gene>
<dbReference type="SUPFAM" id="SSF55060">
    <property type="entry name" value="GHMP Kinase, C-terminal domain"/>
    <property type="match status" value="1"/>
</dbReference>